<keyword evidence="3" id="KW-1185">Reference proteome</keyword>
<dbReference type="EMBL" id="AP009552">
    <property type="protein sequence ID" value="BAG01230.1"/>
    <property type="molecule type" value="Genomic_DNA"/>
</dbReference>
<dbReference type="AlphaFoldDB" id="B0JU42"/>
<proteinExistence type="predicted"/>
<dbReference type="Proteomes" id="UP000001510">
    <property type="component" value="Chromosome"/>
</dbReference>
<organism evidence="2 3">
    <name type="scientific">Microcystis aeruginosa (strain NIES-843 / IAM M-2473)</name>
    <dbReference type="NCBI Taxonomy" id="449447"/>
    <lineage>
        <taxon>Bacteria</taxon>
        <taxon>Bacillati</taxon>
        <taxon>Cyanobacteriota</taxon>
        <taxon>Cyanophyceae</taxon>
        <taxon>Oscillatoriophycideae</taxon>
        <taxon>Chroococcales</taxon>
        <taxon>Microcystaceae</taxon>
        <taxon>Microcystis</taxon>
    </lineage>
</organism>
<dbReference type="PaxDb" id="449447-MAE_14080"/>
<feature type="compositionally biased region" description="Polar residues" evidence="1">
    <location>
        <begin position="1"/>
        <end position="10"/>
    </location>
</feature>
<dbReference type="EnsemblBacteria" id="BAG01230">
    <property type="protein sequence ID" value="BAG01230"/>
    <property type="gene ID" value="MAE_14080"/>
</dbReference>
<evidence type="ECO:0000256" key="1">
    <source>
        <dbReference type="SAM" id="MobiDB-lite"/>
    </source>
</evidence>
<sequence length="71" mass="7910">MGSNCHSVGSRTVKGRGEPNNQVARSSEKFSAINLQILSNIVRDYFPFLLGYPRSPVFTSCIRRNCCRGES</sequence>
<feature type="region of interest" description="Disordered" evidence="1">
    <location>
        <begin position="1"/>
        <end position="25"/>
    </location>
</feature>
<evidence type="ECO:0000313" key="3">
    <source>
        <dbReference type="Proteomes" id="UP000001510"/>
    </source>
</evidence>
<dbReference type="STRING" id="449447.MAE_14080"/>
<reference evidence="2 3" key="1">
    <citation type="journal article" date="2007" name="DNA Res.">
        <title>Complete genomic structure of the bloom-forming toxic cyanobacterium Microcystis aeruginosa NIES-843.</title>
        <authorList>
            <person name="Kaneko T."/>
            <person name="Nakajima N."/>
            <person name="Okamoto S."/>
            <person name="Suzuki I."/>
            <person name="Tanabe Y."/>
            <person name="Tamaoki M."/>
            <person name="Nakamura Y."/>
            <person name="Kasai F."/>
            <person name="Watanabe A."/>
            <person name="Kawashima K."/>
            <person name="Kishida Y."/>
            <person name="Ono A."/>
            <person name="Shimizu Y."/>
            <person name="Takahashi C."/>
            <person name="Minami C."/>
            <person name="Fujishiro T."/>
            <person name="Kohara M."/>
            <person name="Katoh M."/>
            <person name="Nakazaki N."/>
            <person name="Nakayama S."/>
            <person name="Yamada M."/>
            <person name="Tabata S."/>
            <person name="Watanabe M.M."/>
        </authorList>
    </citation>
    <scope>NUCLEOTIDE SEQUENCE [LARGE SCALE GENOMIC DNA]</scope>
    <source>
        <strain evidence="3">NIES-843 / IAM M-247</strain>
    </source>
</reference>
<evidence type="ECO:0000313" key="2">
    <source>
        <dbReference type="EMBL" id="BAG01230.1"/>
    </source>
</evidence>
<protein>
    <submittedName>
        <fullName evidence="2">Uncharacterized protein</fullName>
    </submittedName>
</protein>
<dbReference type="KEGG" id="mar:MAE_14080"/>
<dbReference type="HOGENOM" id="CLU_2735532_0_0_3"/>
<name>B0JU42_MICAN</name>
<gene>
    <name evidence="2" type="ordered locus">MAE_14080</name>
</gene>
<accession>B0JU42</accession>